<dbReference type="AlphaFoldDB" id="A0A6U2D9A7"/>
<proteinExistence type="predicted"/>
<keyword evidence="2" id="KW-0812">Transmembrane</keyword>
<evidence type="ECO:0000313" key="3">
    <source>
        <dbReference type="EMBL" id="CAD8738603.1"/>
    </source>
</evidence>
<organism evidence="3">
    <name type="scientific">Hemiselmis andersenii</name>
    <name type="common">Cryptophyte alga</name>
    <dbReference type="NCBI Taxonomy" id="464988"/>
    <lineage>
        <taxon>Eukaryota</taxon>
        <taxon>Cryptophyceae</taxon>
        <taxon>Cryptomonadales</taxon>
        <taxon>Hemiselmidaceae</taxon>
        <taxon>Hemiselmis</taxon>
    </lineage>
</organism>
<dbReference type="Gene3D" id="1.25.40.20">
    <property type="entry name" value="Ankyrin repeat-containing domain"/>
    <property type="match status" value="1"/>
</dbReference>
<name>A0A6U2D9A7_HEMAN</name>
<dbReference type="InterPro" id="IPR036770">
    <property type="entry name" value="Ankyrin_rpt-contain_sf"/>
</dbReference>
<feature type="transmembrane region" description="Helical" evidence="2">
    <location>
        <begin position="142"/>
        <end position="163"/>
    </location>
</feature>
<dbReference type="EMBL" id="HBFX01010414">
    <property type="protein sequence ID" value="CAD8951650.1"/>
    <property type="molecule type" value="Transcribed_RNA"/>
</dbReference>
<protein>
    <submittedName>
        <fullName evidence="3">Uncharacterized protein</fullName>
    </submittedName>
</protein>
<gene>
    <name evidence="4" type="ORF">HAND00432_LOCUS6185</name>
    <name evidence="3" type="ORF">HAND1043_LOCUS5095</name>
</gene>
<keyword evidence="1" id="KW-0175">Coiled coil</keyword>
<feature type="coiled-coil region" evidence="1">
    <location>
        <begin position="110"/>
        <end position="137"/>
    </location>
</feature>
<sequence>MSRNWRLVEAVERNNLWQVYEQLREGANVELHYIGVTPLQMAIESYNPDIAALLLHWKADPEKHTASRAAGAMYASGETSKELVERLIKKTQNPTKAAALKHIKKMMESPEALKEHCDKMQEKIVQLEQEYAKTKMTTTFRWGMAGLMLTVTFVCIHFVLIFAPEFTAQTFSQKFLNDVYIYSPYFLGHNPFVAPVPPTPGDYSHCRVLEDRQTVLPLRNGVAYQYKEPKVSWLSGEATKKHDDEEL</sequence>
<evidence type="ECO:0000313" key="4">
    <source>
        <dbReference type="EMBL" id="CAD8951650.1"/>
    </source>
</evidence>
<dbReference type="SUPFAM" id="SSF48403">
    <property type="entry name" value="Ankyrin repeat"/>
    <property type="match status" value="1"/>
</dbReference>
<dbReference type="EMBL" id="HBFK01008501">
    <property type="protein sequence ID" value="CAD8738603.1"/>
    <property type="molecule type" value="Transcribed_RNA"/>
</dbReference>
<keyword evidence="2" id="KW-0472">Membrane</keyword>
<keyword evidence="2" id="KW-1133">Transmembrane helix</keyword>
<accession>A0A6U2D9A7</accession>
<evidence type="ECO:0000256" key="1">
    <source>
        <dbReference type="SAM" id="Coils"/>
    </source>
</evidence>
<reference evidence="3" key="1">
    <citation type="submission" date="2021-01" db="EMBL/GenBank/DDBJ databases">
        <authorList>
            <person name="Corre E."/>
            <person name="Pelletier E."/>
            <person name="Niang G."/>
            <person name="Scheremetjew M."/>
            <person name="Finn R."/>
            <person name="Kale V."/>
            <person name="Holt S."/>
            <person name="Cochrane G."/>
            <person name="Meng A."/>
            <person name="Brown T."/>
            <person name="Cohen L."/>
        </authorList>
    </citation>
    <scope>NUCLEOTIDE SEQUENCE</scope>
    <source>
        <strain evidence="3">CCMP441</strain>
        <strain evidence="4">CCMP644</strain>
    </source>
</reference>
<evidence type="ECO:0000256" key="2">
    <source>
        <dbReference type="SAM" id="Phobius"/>
    </source>
</evidence>